<dbReference type="PANTHER" id="PTHR15427">
    <property type="entry name" value="EMILIN ELASTIN MICROFIBRIL INTERFACE-LOCATED PROTEIN ELASTIN MICROFIBRIL INTERFACER"/>
    <property type="match status" value="1"/>
</dbReference>
<evidence type="ECO:0000313" key="10">
    <source>
        <dbReference type="Proteomes" id="UP000265120"/>
    </source>
</evidence>
<keyword evidence="4 7" id="KW-0732">Signal</keyword>
<feature type="compositionally biased region" description="Basic and acidic residues" evidence="6">
    <location>
        <begin position="85"/>
        <end position="94"/>
    </location>
</feature>
<accession>A0A3P8VB58</accession>
<feature type="chain" id="PRO_5018176159" description="C1q domain-containing protein" evidence="7">
    <location>
        <begin position="17"/>
        <end position="287"/>
    </location>
</feature>
<feature type="domain" description="C1q" evidence="8">
    <location>
        <begin position="119"/>
        <end position="252"/>
    </location>
</feature>
<comment type="subcellular location">
    <subcellularLocation>
        <location evidence="1">Secreted</location>
        <location evidence="1">Extracellular space</location>
        <location evidence="1">Extracellular matrix</location>
    </subcellularLocation>
</comment>
<evidence type="ECO:0000256" key="6">
    <source>
        <dbReference type="SAM" id="MobiDB-lite"/>
    </source>
</evidence>
<proteinExistence type="predicted"/>
<evidence type="ECO:0000313" key="9">
    <source>
        <dbReference type="Ensembl" id="ENSCSEP00000010471.1"/>
    </source>
</evidence>
<dbReference type="InterPro" id="IPR008983">
    <property type="entry name" value="Tumour_necrosis_fac-like_dom"/>
</dbReference>
<dbReference type="PANTHER" id="PTHR15427:SF52">
    <property type="entry name" value="C1Q DOMAIN-CONTAINING PROTEIN"/>
    <property type="match status" value="1"/>
</dbReference>
<protein>
    <recommendedName>
        <fullName evidence="8">C1q domain-containing protein</fullName>
    </recommendedName>
</protein>
<feature type="region of interest" description="Disordered" evidence="6">
    <location>
        <begin position="44"/>
        <end position="115"/>
    </location>
</feature>
<dbReference type="OMA" id="VMGDEVW"/>
<evidence type="ECO:0000256" key="4">
    <source>
        <dbReference type="ARBA" id="ARBA00022729"/>
    </source>
</evidence>
<keyword evidence="5" id="KW-0176">Collagen</keyword>
<name>A0A3P8VB58_CYNSE</name>
<dbReference type="Pfam" id="PF01391">
    <property type="entry name" value="Collagen"/>
    <property type="match status" value="1"/>
</dbReference>
<keyword evidence="10" id="KW-1185">Reference proteome</keyword>
<dbReference type="PRINTS" id="PR00007">
    <property type="entry name" value="COMPLEMNTC1Q"/>
</dbReference>
<feature type="signal peptide" evidence="7">
    <location>
        <begin position="1"/>
        <end position="16"/>
    </location>
</feature>
<evidence type="ECO:0000256" key="5">
    <source>
        <dbReference type="ARBA" id="ARBA00023119"/>
    </source>
</evidence>
<dbReference type="STRING" id="244447.ENSCSEP00000010471"/>
<dbReference type="InterPro" id="IPR001073">
    <property type="entry name" value="C1q_dom"/>
</dbReference>
<dbReference type="GeneTree" id="ENSGT00940000155435"/>
<dbReference type="Gene3D" id="2.60.120.40">
    <property type="match status" value="1"/>
</dbReference>
<keyword evidence="2" id="KW-0964">Secreted</keyword>
<dbReference type="InterPro" id="IPR050392">
    <property type="entry name" value="Collagen/C1q_domain"/>
</dbReference>
<organism evidence="9 10">
    <name type="scientific">Cynoglossus semilaevis</name>
    <name type="common">Tongue sole</name>
    <dbReference type="NCBI Taxonomy" id="244447"/>
    <lineage>
        <taxon>Eukaryota</taxon>
        <taxon>Metazoa</taxon>
        <taxon>Chordata</taxon>
        <taxon>Craniata</taxon>
        <taxon>Vertebrata</taxon>
        <taxon>Euteleostomi</taxon>
        <taxon>Actinopterygii</taxon>
        <taxon>Neopterygii</taxon>
        <taxon>Teleostei</taxon>
        <taxon>Neoteleostei</taxon>
        <taxon>Acanthomorphata</taxon>
        <taxon>Carangaria</taxon>
        <taxon>Pleuronectiformes</taxon>
        <taxon>Pleuronectoidei</taxon>
        <taxon>Cynoglossidae</taxon>
        <taxon>Cynoglossinae</taxon>
        <taxon>Cynoglossus</taxon>
    </lineage>
</organism>
<evidence type="ECO:0000256" key="3">
    <source>
        <dbReference type="ARBA" id="ARBA00022530"/>
    </source>
</evidence>
<dbReference type="Pfam" id="PF00386">
    <property type="entry name" value="C1q"/>
    <property type="match status" value="1"/>
</dbReference>
<reference evidence="9" key="2">
    <citation type="submission" date="2025-08" db="UniProtKB">
        <authorList>
            <consortium name="Ensembl"/>
        </authorList>
    </citation>
    <scope>IDENTIFICATION</scope>
</reference>
<dbReference type="SUPFAM" id="SSF49842">
    <property type="entry name" value="TNF-like"/>
    <property type="match status" value="1"/>
</dbReference>
<evidence type="ECO:0000256" key="2">
    <source>
        <dbReference type="ARBA" id="ARBA00022525"/>
    </source>
</evidence>
<dbReference type="Ensembl" id="ENSCSET00000010596.1">
    <property type="protein sequence ID" value="ENSCSEP00000010471.1"/>
    <property type="gene ID" value="ENSCSEG00000006725.1"/>
</dbReference>
<evidence type="ECO:0000256" key="7">
    <source>
        <dbReference type="SAM" id="SignalP"/>
    </source>
</evidence>
<dbReference type="PROSITE" id="PS50871">
    <property type="entry name" value="C1Q"/>
    <property type="match status" value="1"/>
</dbReference>
<sequence>LSIHALLSFCWLLVPAAPVSFCPQGEKGECPNYCENVQGIPGPQGPVGPAGTRGLPGVNGEPGTKGSKGNKGDTGIHGTPGSEGLKGDKGDKAAGQKGQKGEQGPAGSNGVAGPPGPCTPAIQSAFSACLEVRFPVIHWPVPFPRVLTNAQSHFNPYLGMYTAPVNGTYIFSFHLSVAMKSLKVGLFLNYFPVVKMTEVNNYATASQTSILHLTKGDQLWLQVKSEETNGMFVDEESSSCFSGYLLYPDSCNYVPKGRDSLITPPPLKDFNWDPTTGNSTTPPPVAG</sequence>
<dbReference type="SMART" id="SM00110">
    <property type="entry name" value="C1Q"/>
    <property type="match status" value="1"/>
</dbReference>
<dbReference type="InParanoid" id="A0A3P8VB58"/>
<dbReference type="Proteomes" id="UP000265120">
    <property type="component" value="Chromosome 20"/>
</dbReference>
<keyword evidence="3" id="KW-0272">Extracellular matrix</keyword>
<reference evidence="9" key="3">
    <citation type="submission" date="2025-09" db="UniProtKB">
        <authorList>
            <consortium name="Ensembl"/>
        </authorList>
    </citation>
    <scope>IDENTIFICATION</scope>
</reference>
<feature type="compositionally biased region" description="Low complexity" evidence="6">
    <location>
        <begin position="95"/>
        <end position="106"/>
    </location>
</feature>
<feature type="region of interest" description="Disordered" evidence="6">
    <location>
        <begin position="265"/>
        <end position="287"/>
    </location>
</feature>
<evidence type="ECO:0000259" key="8">
    <source>
        <dbReference type="PROSITE" id="PS50871"/>
    </source>
</evidence>
<dbReference type="GO" id="GO:0005581">
    <property type="term" value="C:collagen trimer"/>
    <property type="evidence" value="ECO:0007669"/>
    <property type="project" value="UniProtKB-KW"/>
</dbReference>
<reference evidence="9 10" key="1">
    <citation type="journal article" date="2014" name="Nat. Genet.">
        <title>Whole-genome sequence of a flatfish provides insights into ZW sex chromosome evolution and adaptation to a benthic lifestyle.</title>
        <authorList>
            <person name="Chen S."/>
            <person name="Zhang G."/>
            <person name="Shao C."/>
            <person name="Huang Q."/>
            <person name="Liu G."/>
            <person name="Zhang P."/>
            <person name="Song W."/>
            <person name="An N."/>
            <person name="Chalopin D."/>
            <person name="Volff J.N."/>
            <person name="Hong Y."/>
            <person name="Li Q."/>
            <person name="Sha Z."/>
            <person name="Zhou H."/>
            <person name="Xie M."/>
            <person name="Yu Q."/>
            <person name="Liu Y."/>
            <person name="Xiang H."/>
            <person name="Wang N."/>
            <person name="Wu K."/>
            <person name="Yang C."/>
            <person name="Zhou Q."/>
            <person name="Liao X."/>
            <person name="Yang L."/>
            <person name="Hu Q."/>
            <person name="Zhang J."/>
            <person name="Meng L."/>
            <person name="Jin L."/>
            <person name="Tian Y."/>
            <person name="Lian J."/>
            <person name="Yang J."/>
            <person name="Miao G."/>
            <person name="Liu S."/>
            <person name="Liang Z."/>
            <person name="Yan F."/>
            <person name="Li Y."/>
            <person name="Sun B."/>
            <person name="Zhang H."/>
            <person name="Zhang J."/>
            <person name="Zhu Y."/>
            <person name="Du M."/>
            <person name="Zhao Y."/>
            <person name="Schartl M."/>
            <person name="Tang Q."/>
            <person name="Wang J."/>
        </authorList>
    </citation>
    <scope>NUCLEOTIDE SEQUENCE</scope>
</reference>
<dbReference type="InterPro" id="IPR008160">
    <property type="entry name" value="Collagen"/>
</dbReference>
<evidence type="ECO:0000256" key="1">
    <source>
        <dbReference type="ARBA" id="ARBA00004498"/>
    </source>
</evidence>
<dbReference type="AlphaFoldDB" id="A0A3P8VB58"/>